<dbReference type="AlphaFoldDB" id="A0A399G2X5"/>
<gene>
    <name evidence="2" type="ORF">NI17_001600</name>
</gene>
<proteinExistence type="predicted"/>
<organism evidence="2 3">
    <name type="scientific">Thermobifida halotolerans</name>
    <dbReference type="NCBI Taxonomy" id="483545"/>
    <lineage>
        <taxon>Bacteria</taxon>
        <taxon>Bacillati</taxon>
        <taxon>Actinomycetota</taxon>
        <taxon>Actinomycetes</taxon>
        <taxon>Streptosporangiales</taxon>
        <taxon>Nocardiopsidaceae</taxon>
        <taxon>Thermobifida</taxon>
    </lineage>
</organism>
<dbReference type="RefSeq" id="WP_199859904.1">
    <property type="nucleotide sequence ID" value="NZ_CP063196.1"/>
</dbReference>
<keyword evidence="3" id="KW-1185">Reference proteome</keyword>
<accession>A0A399G2X5</accession>
<dbReference type="EMBL" id="CP063196">
    <property type="protein sequence ID" value="UOE19978.1"/>
    <property type="molecule type" value="Genomic_DNA"/>
</dbReference>
<sequence length="406" mass="43624">MDMVVSIPAFRLEVVEEGLTDGYWITAADIDGDGRPDLVTSGVAEGRISWYRNPDWTKQEIARLHRPVAVDVGDVTGDGRPDLIVCHDYGRTLRECKPDQGMISWLGNPGADGGSGPWQRHDIGQLCSAHRIIGVRLGGEERLSVLAAPMVGPSGGEEALTQPVRLTAYRQPEDPRTTPWNAEVIDDSTYSLVHELTPARRVGPSTSTPLLVASAEGVTELAYEETAGHWKATAIGSGERTQKPRTGFQGSNSASLGRLAGGGNYVAALEPFHGNTVAVYTPDPNEAGTRWRRTVLDVFADPNEAGEGPGHDLVCADLDGDGEDEFLVALRGPQPWQGVFYYKAVDASRGLWTKKRVSTESAARIAVADFDGDGRLDFATVGYSVPGYFQADNPKVVVAYNTGFGS</sequence>
<dbReference type="PANTHER" id="PTHR44103:SF1">
    <property type="entry name" value="PROPROTEIN CONVERTASE P"/>
    <property type="match status" value="1"/>
</dbReference>
<dbReference type="Proteomes" id="UP000265719">
    <property type="component" value="Chromosome"/>
</dbReference>
<evidence type="ECO:0000313" key="2">
    <source>
        <dbReference type="EMBL" id="UOE19978.1"/>
    </source>
</evidence>
<dbReference type="Pfam" id="PF13517">
    <property type="entry name" value="FG-GAP_3"/>
    <property type="match status" value="2"/>
</dbReference>
<dbReference type="InterPro" id="IPR054583">
    <property type="entry name" value="Beta-prop_AUDH"/>
</dbReference>
<dbReference type="InterPro" id="IPR028994">
    <property type="entry name" value="Integrin_alpha_N"/>
</dbReference>
<feature type="domain" description="Aldos-2-ulose dehydratase beta-propeller" evidence="1">
    <location>
        <begin position="101"/>
        <end position="281"/>
    </location>
</feature>
<dbReference type="PANTHER" id="PTHR44103">
    <property type="entry name" value="PROPROTEIN CONVERTASE P"/>
    <property type="match status" value="1"/>
</dbReference>
<dbReference type="Gene3D" id="2.130.10.130">
    <property type="entry name" value="Integrin alpha, N-terminal"/>
    <property type="match status" value="2"/>
</dbReference>
<name>A0A399G2X5_9ACTN</name>
<dbReference type="InterPro" id="IPR013517">
    <property type="entry name" value="FG-GAP"/>
</dbReference>
<dbReference type="KEGG" id="thao:NI17_001600"/>
<evidence type="ECO:0000313" key="3">
    <source>
        <dbReference type="Proteomes" id="UP000265719"/>
    </source>
</evidence>
<dbReference type="Pfam" id="PF22301">
    <property type="entry name" value="AUDH_beta_propeller"/>
    <property type="match status" value="1"/>
</dbReference>
<dbReference type="SUPFAM" id="SSF69318">
    <property type="entry name" value="Integrin alpha N-terminal domain"/>
    <property type="match status" value="1"/>
</dbReference>
<evidence type="ECO:0000259" key="1">
    <source>
        <dbReference type="Pfam" id="PF22301"/>
    </source>
</evidence>
<protein>
    <submittedName>
        <fullName evidence="2">VCBS repeat-containing protein</fullName>
    </submittedName>
</protein>
<reference evidence="2" key="1">
    <citation type="submission" date="2020-10" db="EMBL/GenBank/DDBJ databases">
        <title>De novo genome project of the cellulose decomposer Thermobifida halotolerans type strain.</title>
        <authorList>
            <person name="Nagy I."/>
            <person name="Horvath B."/>
            <person name="Kukolya J."/>
            <person name="Nagy I."/>
            <person name="Orsini M."/>
        </authorList>
    </citation>
    <scope>NUCLEOTIDE SEQUENCE</scope>
    <source>
        <strain evidence="2">DSM 44931</strain>
    </source>
</reference>